<feature type="region of interest" description="Disordered" evidence="4">
    <location>
        <begin position="1"/>
        <end position="45"/>
    </location>
</feature>
<feature type="repeat" description="ARM" evidence="3">
    <location>
        <begin position="448"/>
        <end position="482"/>
    </location>
</feature>
<dbReference type="AlphaFoldDB" id="A0AAV7JJH0"/>
<dbReference type="Proteomes" id="UP001165289">
    <property type="component" value="Unassembled WGS sequence"/>
</dbReference>
<dbReference type="PROSITE" id="PS50176">
    <property type="entry name" value="ARM_REPEAT"/>
    <property type="match status" value="1"/>
</dbReference>
<organism evidence="5 6">
    <name type="scientific">Oopsacas minuta</name>
    <dbReference type="NCBI Taxonomy" id="111878"/>
    <lineage>
        <taxon>Eukaryota</taxon>
        <taxon>Metazoa</taxon>
        <taxon>Porifera</taxon>
        <taxon>Hexactinellida</taxon>
        <taxon>Hexasterophora</taxon>
        <taxon>Lyssacinosida</taxon>
        <taxon>Leucopsacidae</taxon>
        <taxon>Oopsacas</taxon>
    </lineage>
</organism>
<dbReference type="GO" id="GO:0007389">
    <property type="term" value="P:pattern specification process"/>
    <property type="evidence" value="ECO:0007669"/>
    <property type="project" value="TreeGrafter"/>
</dbReference>
<reference evidence="5 6" key="1">
    <citation type="journal article" date="2023" name="BMC Biol.">
        <title>The compact genome of the sponge Oopsacas minuta (Hexactinellida) is lacking key metazoan core genes.</title>
        <authorList>
            <person name="Santini S."/>
            <person name="Schenkelaars Q."/>
            <person name="Jourda C."/>
            <person name="Duchesne M."/>
            <person name="Belahbib H."/>
            <person name="Rocher C."/>
            <person name="Selva M."/>
            <person name="Riesgo A."/>
            <person name="Vervoort M."/>
            <person name="Leys S.P."/>
            <person name="Kodjabachian L."/>
            <person name="Le Bivic A."/>
            <person name="Borchiellini C."/>
            <person name="Claverie J.M."/>
            <person name="Renard E."/>
        </authorList>
    </citation>
    <scope>NUCLEOTIDE SEQUENCE [LARGE SCALE GENOMIC DNA]</scope>
    <source>
        <strain evidence="5">SPO-2</strain>
    </source>
</reference>
<dbReference type="InterPro" id="IPR011989">
    <property type="entry name" value="ARM-like"/>
</dbReference>
<feature type="region of interest" description="Disordered" evidence="4">
    <location>
        <begin position="647"/>
        <end position="668"/>
    </location>
</feature>
<dbReference type="GO" id="GO:0007026">
    <property type="term" value="P:negative regulation of microtubule depolymerization"/>
    <property type="evidence" value="ECO:0007669"/>
    <property type="project" value="TreeGrafter"/>
</dbReference>
<dbReference type="GO" id="GO:0090090">
    <property type="term" value="P:negative regulation of canonical Wnt signaling pathway"/>
    <property type="evidence" value="ECO:0007669"/>
    <property type="project" value="TreeGrafter"/>
</dbReference>
<dbReference type="SMART" id="SM00185">
    <property type="entry name" value="ARM"/>
    <property type="match status" value="4"/>
</dbReference>
<dbReference type="EMBL" id="JAKMXF010000324">
    <property type="protein sequence ID" value="KAI6648936.1"/>
    <property type="molecule type" value="Genomic_DNA"/>
</dbReference>
<dbReference type="GO" id="GO:0001708">
    <property type="term" value="P:cell fate specification"/>
    <property type="evidence" value="ECO:0007669"/>
    <property type="project" value="TreeGrafter"/>
</dbReference>
<keyword evidence="6" id="KW-1185">Reference proteome</keyword>
<dbReference type="GO" id="GO:0005881">
    <property type="term" value="C:cytoplasmic microtubule"/>
    <property type="evidence" value="ECO:0007669"/>
    <property type="project" value="TreeGrafter"/>
</dbReference>
<dbReference type="InterPro" id="IPR016024">
    <property type="entry name" value="ARM-type_fold"/>
</dbReference>
<feature type="region of interest" description="Disordered" evidence="4">
    <location>
        <begin position="739"/>
        <end position="760"/>
    </location>
</feature>
<dbReference type="InterPro" id="IPR026818">
    <property type="entry name" value="Apc_fam"/>
</dbReference>
<evidence type="ECO:0000256" key="2">
    <source>
        <dbReference type="ARBA" id="ARBA00022687"/>
    </source>
</evidence>
<accession>A0AAV7JJH0</accession>
<evidence type="ECO:0000256" key="1">
    <source>
        <dbReference type="ARBA" id="ARBA00009051"/>
    </source>
</evidence>
<proteinExistence type="inferred from homology"/>
<evidence type="ECO:0000313" key="6">
    <source>
        <dbReference type="Proteomes" id="UP001165289"/>
    </source>
</evidence>
<dbReference type="InterPro" id="IPR000225">
    <property type="entry name" value="Armadillo"/>
</dbReference>
<dbReference type="GO" id="GO:0016055">
    <property type="term" value="P:Wnt signaling pathway"/>
    <property type="evidence" value="ECO:0007669"/>
    <property type="project" value="UniProtKB-KW"/>
</dbReference>
<feature type="compositionally biased region" description="Polar residues" evidence="4">
    <location>
        <begin position="648"/>
        <end position="668"/>
    </location>
</feature>
<evidence type="ECO:0000256" key="4">
    <source>
        <dbReference type="SAM" id="MobiDB-lite"/>
    </source>
</evidence>
<name>A0AAV7JJH0_9METZ</name>
<comment type="caution">
    <text evidence="5">The sequence shown here is derived from an EMBL/GenBank/DDBJ whole genome shotgun (WGS) entry which is preliminary data.</text>
</comment>
<gene>
    <name evidence="5" type="ORF">LOD99_7009</name>
</gene>
<sequence length="822" mass="92920">MDIQNSPRVSSPPIRPAPVCPLRSQSFTGPERGVTGANRGSMGERLSASIEKGDINLTRSSINSSEIPPSIVSDLVDDVISDTNQETQDNPQILAEYVESLLSKFDTDDHESFASSLQAATNSPQHSKALFKKGVVEKCLRLLHGIDDNWKFVYHSDIRERIEEALSNIIGSVYRKEKLALQINYNVRMVRDQCEGMLACINGDVVSAQYNDLLSLREKVSTGQFKQLSTFSYQPEAIGLMTQLGVLYAFGEYLVIDYRILKQLRGEGRHTVEVNDPKELVYIKRLICAVLRNLTYREPKNKVTICLMSEVMISLVSQLDSDNEDLLNSTASLLRNLAWKAEDISKVALTKCNATVGLIRALTQRNVKQDNILANVTNGLVNLTNQSPENKIMFCAAPGAIQYMVKFLSYTSPNGNKSVLENITGIFCNVSQHIASMPEHMQTIRQLNALEKLVSLLSDENEFVLTHVCGILNNLSASSSENVVSLWQLRAPQLLNQLRANKNRNIVERAEIVLKHLIISKNGVSLSNEFTEESLISENLIEDFDYPNEATHSDTAPEEIIPVQTQNPDTKKKEQIQANRSEDEFSKSNEKPAKKTKTKKKSKIMQKLSFIIKDESIASASKNENDKIDPTMSPSHFKVDTFPDRLDFSQQKSTGSHSSAKTLTPHSSPQAPHHYLPCPHDICVRTDEIYPQYPCMHSYQPHQYPHHLLDMPPPQMYHRRPVTQPDYISSHFMNIPQHHHHKYPHHSPYSAHNSPYKHSPYSPQPMRPNHFNQAVNIHYTQQQPHRMNQISRHDAAMMKARLDKNSKLRSYTDSQGDLVTDL</sequence>
<feature type="compositionally biased region" description="Basic and acidic residues" evidence="4">
    <location>
        <begin position="569"/>
        <end position="593"/>
    </location>
</feature>
<dbReference type="GO" id="GO:0008013">
    <property type="term" value="F:beta-catenin binding"/>
    <property type="evidence" value="ECO:0007669"/>
    <property type="project" value="InterPro"/>
</dbReference>
<dbReference type="PANTHER" id="PTHR12607">
    <property type="entry name" value="ADENOMATOUS POLYPOSIS COLI PROTEIN FAMILY"/>
    <property type="match status" value="1"/>
</dbReference>
<dbReference type="GO" id="GO:0030877">
    <property type="term" value="C:beta-catenin destruction complex"/>
    <property type="evidence" value="ECO:0007669"/>
    <property type="project" value="TreeGrafter"/>
</dbReference>
<keyword evidence="2" id="KW-0879">Wnt signaling pathway</keyword>
<evidence type="ECO:0000256" key="3">
    <source>
        <dbReference type="PROSITE-ProRule" id="PRU00259"/>
    </source>
</evidence>
<dbReference type="GO" id="GO:0016477">
    <property type="term" value="P:cell migration"/>
    <property type="evidence" value="ECO:0007669"/>
    <property type="project" value="TreeGrafter"/>
</dbReference>
<dbReference type="SUPFAM" id="SSF48371">
    <property type="entry name" value="ARM repeat"/>
    <property type="match status" value="1"/>
</dbReference>
<dbReference type="Gene3D" id="1.25.10.10">
    <property type="entry name" value="Leucine-rich Repeat Variant"/>
    <property type="match status" value="1"/>
</dbReference>
<comment type="similarity">
    <text evidence="1">Belongs to the adenomatous polyposis coli (APC) family.</text>
</comment>
<dbReference type="GO" id="GO:0045295">
    <property type="term" value="F:gamma-catenin binding"/>
    <property type="evidence" value="ECO:0007669"/>
    <property type="project" value="TreeGrafter"/>
</dbReference>
<feature type="region of interest" description="Disordered" evidence="4">
    <location>
        <begin position="547"/>
        <end position="602"/>
    </location>
</feature>
<dbReference type="PANTHER" id="PTHR12607:SF12">
    <property type="entry name" value="APC-LIKE, ISOFORM A-RELATED"/>
    <property type="match status" value="1"/>
</dbReference>
<evidence type="ECO:0000313" key="5">
    <source>
        <dbReference type="EMBL" id="KAI6648936.1"/>
    </source>
</evidence>
<protein>
    <submittedName>
        <fullName evidence="5">APC</fullName>
    </submittedName>
</protein>
<dbReference type="GO" id="GO:0016342">
    <property type="term" value="C:catenin complex"/>
    <property type="evidence" value="ECO:0007669"/>
    <property type="project" value="TreeGrafter"/>
</dbReference>
<dbReference type="GO" id="GO:0008017">
    <property type="term" value="F:microtubule binding"/>
    <property type="evidence" value="ECO:0007669"/>
    <property type="project" value="TreeGrafter"/>
</dbReference>